<evidence type="ECO:0000256" key="2">
    <source>
        <dbReference type="ARBA" id="ARBA00017703"/>
    </source>
</evidence>
<dbReference type="SUPFAM" id="SSF48019">
    <property type="entry name" value="post-AAA+ oligomerization domain-like"/>
    <property type="match status" value="1"/>
</dbReference>
<dbReference type="InterPro" id="IPR005790">
    <property type="entry name" value="DNA_polIII_delta"/>
</dbReference>
<evidence type="ECO:0000256" key="8">
    <source>
        <dbReference type="ARBA" id="ARBA00049244"/>
    </source>
</evidence>
<dbReference type="HOGENOM" id="CLU_044694_0_0_4"/>
<dbReference type="PATRIC" id="fig|742823.3.peg.1521"/>
<dbReference type="Gene3D" id="1.20.272.10">
    <property type="match status" value="1"/>
</dbReference>
<feature type="domain" description="DNA polymerase III delta N-terminal" evidence="9">
    <location>
        <begin position="24"/>
        <end position="141"/>
    </location>
</feature>
<dbReference type="EMBL" id="ADMG01000035">
    <property type="protein sequence ID" value="EKB30840.1"/>
    <property type="molecule type" value="Genomic_DNA"/>
</dbReference>
<keyword evidence="4" id="KW-0548">Nucleotidyltransferase</keyword>
<organism evidence="10 11">
    <name type="scientific">Sutterella wadsworthensis 2_1_59BFAA</name>
    <dbReference type="NCBI Taxonomy" id="742823"/>
    <lineage>
        <taxon>Bacteria</taxon>
        <taxon>Pseudomonadati</taxon>
        <taxon>Pseudomonadota</taxon>
        <taxon>Betaproteobacteria</taxon>
        <taxon>Burkholderiales</taxon>
        <taxon>Sutterellaceae</taxon>
        <taxon>Sutterella</taxon>
    </lineage>
</organism>
<evidence type="ECO:0000256" key="5">
    <source>
        <dbReference type="ARBA" id="ARBA00022705"/>
    </source>
</evidence>
<evidence type="ECO:0000313" key="10">
    <source>
        <dbReference type="EMBL" id="EKB30840.1"/>
    </source>
</evidence>
<dbReference type="Gene3D" id="3.40.50.300">
    <property type="entry name" value="P-loop containing nucleotide triphosphate hydrolases"/>
    <property type="match status" value="1"/>
</dbReference>
<evidence type="ECO:0000259" key="9">
    <source>
        <dbReference type="Pfam" id="PF06144"/>
    </source>
</evidence>
<dbReference type="CDD" id="cd18138">
    <property type="entry name" value="HLD_clamp_pol_III_delta"/>
    <property type="match status" value="1"/>
</dbReference>
<dbReference type="Gene3D" id="1.10.8.60">
    <property type="match status" value="1"/>
</dbReference>
<evidence type="ECO:0000256" key="7">
    <source>
        <dbReference type="ARBA" id="ARBA00034754"/>
    </source>
</evidence>
<dbReference type="eggNOG" id="COG1466">
    <property type="taxonomic scope" value="Bacteria"/>
</dbReference>
<proteinExistence type="inferred from homology"/>
<accession>K1JGY9</accession>
<dbReference type="RefSeq" id="WP_005435735.1">
    <property type="nucleotide sequence ID" value="NZ_JH815517.1"/>
</dbReference>
<reference evidence="10 11" key="1">
    <citation type="submission" date="2012-05" db="EMBL/GenBank/DDBJ databases">
        <title>The Genome Sequence of Sutterella wadsworthensis 2_1_59BFAA.</title>
        <authorList>
            <consortium name="The Broad Institute Genome Sequencing Platform"/>
            <person name="Earl A."/>
            <person name="Ward D."/>
            <person name="Feldgarden M."/>
            <person name="Gevers D."/>
            <person name="Daigneault M."/>
            <person name="Strauss J."/>
            <person name="Allen-Vercoe E."/>
            <person name="Walker B."/>
            <person name="Young S.K."/>
            <person name="Zeng Q."/>
            <person name="Gargeya S."/>
            <person name="Fitzgerald M."/>
            <person name="Haas B."/>
            <person name="Abouelleil A."/>
            <person name="Alvarado L."/>
            <person name="Arachchi H.M."/>
            <person name="Berlin A.M."/>
            <person name="Chapman S.B."/>
            <person name="Goldberg J."/>
            <person name="Griggs A."/>
            <person name="Gujja S."/>
            <person name="Hansen M."/>
            <person name="Howarth C."/>
            <person name="Imamovic A."/>
            <person name="Larimer J."/>
            <person name="McCowen C."/>
            <person name="Montmayeur A."/>
            <person name="Murphy C."/>
            <person name="Neiman D."/>
            <person name="Pearson M."/>
            <person name="Priest M."/>
            <person name="Roberts A."/>
            <person name="Saif S."/>
            <person name="Shea T."/>
            <person name="Sisk P."/>
            <person name="Sykes S."/>
            <person name="Wortman J."/>
            <person name="Nusbaum C."/>
            <person name="Birren B."/>
        </authorList>
    </citation>
    <scope>NUCLEOTIDE SEQUENCE [LARGE SCALE GENOMIC DNA]</scope>
    <source>
        <strain evidence="10 11">2_1_59BFAA</strain>
    </source>
</reference>
<dbReference type="InterPro" id="IPR010372">
    <property type="entry name" value="DNA_pol3_delta_N"/>
</dbReference>
<dbReference type="PANTHER" id="PTHR34388">
    <property type="entry name" value="DNA POLYMERASE III SUBUNIT DELTA"/>
    <property type="match status" value="1"/>
</dbReference>
<dbReference type="Proteomes" id="UP000005835">
    <property type="component" value="Unassembled WGS sequence"/>
</dbReference>
<evidence type="ECO:0000256" key="4">
    <source>
        <dbReference type="ARBA" id="ARBA00022695"/>
    </source>
</evidence>
<dbReference type="STRING" id="742823.HMPREF9465_01530"/>
<keyword evidence="6" id="KW-0239">DNA-directed DNA polymerase</keyword>
<dbReference type="InterPro" id="IPR027417">
    <property type="entry name" value="P-loop_NTPase"/>
</dbReference>
<evidence type="ECO:0000256" key="1">
    <source>
        <dbReference type="ARBA" id="ARBA00012417"/>
    </source>
</evidence>
<keyword evidence="3" id="KW-0808">Transferase</keyword>
<keyword evidence="11" id="KW-1185">Reference proteome</keyword>
<dbReference type="EC" id="2.7.7.7" evidence="1"/>
<dbReference type="GO" id="GO:0003887">
    <property type="term" value="F:DNA-directed DNA polymerase activity"/>
    <property type="evidence" value="ECO:0007669"/>
    <property type="project" value="UniProtKB-KW"/>
</dbReference>
<dbReference type="PANTHER" id="PTHR34388:SF1">
    <property type="entry name" value="DNA POLYMERASE III SUBUNIT DELTA"/>
    <property type="match status" value="1"/>
</dbReference>
<evidence type="ECO:0000256" key="3">
    <source>
        <dbReference type="ARBA" id="ARBA00022679"/>
    </source>
</evidence>
<dbReference type="Pfam" id="PF06144">
    <property type="entry name" value="DNA_pol3_delta"/>
    <property type="match status" value="1"/>
</dbReference>
<dbReference type="GO" id="GO:0003677">
    <property type="term" value="F:DNA binding"/>
    <property type="evidence" value="ECO:0007669"/>
    <property type="project" value="InterPro"/>
</dbReference>
<keyword evidence="5" id="KW-0235">DNA replication</keyword>
<dbReference type="GO" id="GO:0006261">
    <property type="term" value="P:DNA-templated DNA replication"/>
    <property type="evidence" value="ECO:0007669"/>
    <property type="project" value="TreeGrafter"/>
</dbReference>
<dbReference type="NCBIfam" id="TIGR01128">
    <property type="entry name" value="holA"/>
    <property type="match status" value="1"/>
</dbReference>
<comment type="caution">
    <text evidence="10">The sequence shown here is derived from an EMBL/GenBank/DDBJ whole genome shotgun (WGS) entry which is preliminary data.</text>
</comment>
<name>K1JGY9_9BURK</name>
<dbReference type="GO" id="GO:0009360">
    <property type="term" value="C:DNA polymerase III complex"/>
    <property type="evidence" value="ECO:0007669"/>
    <property type="project" value="InterPro"/>
</dbReference>
<protein>
    <recommendedName>
        <fullName evidence="2">DNA polymerase III subunit delta</fullName>
        <ecNumber evidence="1">2.7.7.7</ecNumber>
    </recommendedName>
</protein>
<comment type="similarity">
    <text evidence="7">Belongs to the DNA polymerase HolA subunit family.</text>
</comment>
<evidence type="ECO:0000256" key="6">
    <source>
        <dbReference type="ARBA" id="ARBA00022932"/>
    </source>
</evidence>
<dbReference type="AlphaFoldDB" id="K1JGY9"/>
<dbReference type="InterPro" id="IPR008921">
    <property type="entry name" value="DNA_pol3_clamp-load_cplx_C"/>
</dbReference>
<comment type="catalytic activity">
    <reaction evidence="8">
        <text>DNA(n) + a 2'-deoxyribonucleoside 5'-triphosphate = DNA(n+1) + diphosphate</text>
        <dbReference type="Rhea" id="RHEA:22508"/>
        <dbReference type="Rhea" id="RHEA-COMP:17339"/>
        <dbReference type="Rhea" id="RHEA-COMP:17340"/>
        <dbReference type="ChEBI" id="CHEBI:33019"/>
        <dbReference type="ChEBI" id="CHEBI:61560"/>
        <dbReference type="ChEBI" id="CHEBI:173112"/>
        <dbReference type="EC" id="2.7.7.7"/>
    </reaction>
</comment>
<sequence>MKADQLQGYLARSAKDGRLDPFWLLTGSDAFLAVEAGDAIRAEARRQGYTDRQVLDMNASADWSRLPMAAADIGMFDDRKIVDVRLSTGNPGKNGAPAIVKYLDNPIDGVVTLITMPAPDWTVTKEAWWGALQRKATVVDCSPVERAQLPSWLKARLARHELVMSPETLDYFADMMEGNLFAAAQEIEKLSLLHPKGEITSEQLRQAVSSNARFDFDTLFESMRLGQADRIVRIIDGLEAQAEALPFLLAMLTAEIRSLIKLRTGYDNGQSRVTGVFATPSLQKAARRLTVKKLCGALSVCADIDRLVKGLPVPKRDSDPWIELKSVVLFLAS</sequence>
<gene>
    <name evidence="10" type="ORF">HMPREF9465_01530</name>
</gene>
<dbReference type="SUPFAM" id="SSF52540">
    <property type="entry name" value="P-loop containing nucleoside triphosphate hydrolases"/>
    <property type="match status" value="1"/>
</dbReference>
<evidence type="ECO:0000313" key="11">
    <source>
        <dbReference type="Proteomes" id="UP000005835"/>
    </source>
</evidence>